<feature type="compositionally biased region" description="Acidic residues" evidence="8">
    <location>
        <begin position="190"/>
        <end position="201"/>
    </location>
</feature>
<feature type="region of interest" description="Disordered" evidence="8">
    <location>
        <begin position="1"/>
        <end position="243"/>
    </location>
</feature>
<name>A0ABR4IGB0_9EURO</name>
<dbReference type="Pfam" id="PF14474">
    <property type="entry name" value="RTC4"/>
    <property type="match status" value="1"/>
</dbReference>
<keyword evidence="7" id="KW-0539">Nucleus</keyword>
<evidence type="ECO:0000313" key="10">
    <source>
        <dbReference type="EMBL" id="KAL2826801.1"/>
    </source>
</evidence>
<accession>A0ABR4IGB0</accession>
<reference evidence="10 11" key="1">
    <citation type="submission" date="2024-07" db="EMBL/GenBank/DDBJ databases">
        <title>Section-level genome sequencing and comparative genomics of Aspergillus sections Usti and Cavernicolus.</title>
        <authorList>
            <consortium name="Lawrence Berkeley National Laboratory"/>
            <person name="Nybo J.L."/>
            <person name="Vesth T.C."/>
            <person name="Theobald S."/>
            <person name="Frisvad J.C."/>
            <person name="Larsen T.O."/>
            <person name="Kjaerboelling I."/>
            <person name="Rothschild-Mancinelli K."/>
            <person name="Lyhne E.K."/>
            <person name="Kogle M.E."/>
            <person name="Barry K."/>
            <person name="Clum A."/>
            <person name="Na H."/>
            <person name="Ledsgaard L."/>
            <person name="Lin J."/>
            <person name="Lipzen A."/>
            <person name="Kuo A."/>
            <person name="Riley R."/>
            <person name="Mondo S."/>
            <person name="LaButti K."/>
            <person name="Haridas S."/>
            <person name="Pangalinan J."/>
            <person name="Salamov A.A."/>
            <person name="Simmons B.A."/>
            <person name="Magnuson J.K."/>
            <person name="Chen J."/>
            <person name="Drula E."/>
            <person name="Henrissat B."/>
            <person name="Wiebenga A."/>
            <person name="Lubbers R.J."/>
            <person name="Gomes A.C."/>
            <person name="Makela M.R."/>
            <person name="Stajich J."/>
            <person name="Grigoriev I.V."/>
            <person name="Mortensen U.H."/>
            <person name="De vries R.P."/>
            <person name="Baker S.E."/>
            <person name="Andersen M.R."/>
        </authorList>
    </citation>
    <scope>NUCLEOTIDE SEQUENCE [LARGE SCALE GENOMIC DNA]</scope>
    <source>
        <strain evidence="10 11">CBS 600.67</strain>
    </source>
</reference>
<keyword evidence="11" id="KW-1185">Reference proteome</keyword>
<proteinExistence type="inferred from homology"/>
<feature type="compositionally biased region" description="Basic and acidic residues" evidence="8">
    <location>
        <begin position="118"/>
        <end position="130"/>
    </location>
</feature>
<protein>
    <recommendedName>
        <fullName evidence="5">Restriction of telomere capping protein 4</fullName>
    </recommendedName>
</protein>
<dbReference type="InterPro" id="IPR039024">
    <property type="entry name" value="RTC4"/>
</dbReference>
<dbReference type="PANTHER" id="PTHR41391">
    <property type="entry name" value="RESTRICTION OF TELOMERE CAPPING PROTEIN 4"/>
    <property type="match status" value="1"/>
</dbReference>
<feature type="compositionally biased region" description="Acidic residues" evidence="8">
    <location>
        <begin position="65"/>
        <end position="77"/>
    </location>
</feature>
<evidence type="ECO:0000256" key="5">
    <source>
        <dbReference type="ARBA" id="ARBA00015162"/>
    </source>
</evidence>
<evidence type="ECO:0000313" key="11">
    <source>
        <dbReference type="Proteomes" id="UP001610335"/>
    </source>
</evidence>
<feature type="compositionally biased region" description="Polar residues" evidence="8">
    <location>
        <begin position="135"/>
        <end position="144"/>
    </location>
</feature>
<comment type="subcellular location">
    <subcellularLocation>
        <location evidence="3">Cytoplasm</location>
    </subcellularLocation>
    <subcellularLocation>
        <location evidence="2">Nucleus</location>
    </subcellularLocation>
</comment>
<keyword evidence="6" id="KW-0963">Cytoplasm</keyword>
<evidence type="ECO:0000259" key="9">
    <source>
        <dbReference type="SMART" id="SM01312"/>
    </source>
</evidence>
<dbReference type="Proteomes" id="UP001610335">
    <property type="component" value="Unassembled WGS sequence"/>
</dbReference>
<evidence type="ECO:0000256" key="3">
    <source>
        <dbReference type="ARBA" id="ARBA00004496"/>
    </source>
</evidence>
<dbReference type="InterPro" id="IPR028094">
    <property type="entry name" value="RTC4_C"/>
</dbReference>
<gene>
    <name evidence="10" type="ORF">BDW59DRAFT_160687</name>
</gene>
<dbReference type="PANTHER" id="PTHR41391:SF1">
    <property type="entry name" value="RESTRICTION OF TELOMERE CAPPING PROTEIN 4"/>
    <property type="match status" value="1"/>
</dbReference>
<sequence>MVSLRTRWKSTQQTDSNPKKAIPSTDDDEFSNNDESGSSLSDPPDDYPDPNPAKPEPATDAEPISSDDEIVDDEQSDGSENTPRKPRLAGRTLEEKLAQDSEVKKESKPPSSGRKRTAKEMLDDGDKKDGIFSSFMRSSHSQPFSKRRSYSLKSRKTPSSSMVELHPPSSATQPKSVSASASASGKVESPEENEDKDNGEEDGFKVPRDLDTDTGFKHASASSLSVPTSSRGPEVADSDDDSLSTAMSWGSLNSLLKGDDEEPEYLCPMCKEPVEPELLIKFQAQPRQRIRDQQVFCESHRKSSAEEEWQEKGYPTIDWEGFDERIQAHFDDLEKIMVPDSSSYYRNVLDTTLKSGKAKNFRLSLAGDGLETMSCGYYGTRGSDKMLLAITTRFARKLRRLAVEDHIVKQAGVVPYAQAVLVPELAVRLIKEDMGVDDDTARQIMRESIDIGEKLNFALNDKVPVTEESDEAALQN</sequence>
<evidence type="ECO:0000256" key="4">
    <source>
        <dbReference type="ARBA" id="ARBA00009461"/>
    </source>
</evidence>
<dbReference type="SMART" id="SM01312">
    <property type="entry name" value="RTC4"/>
    <property type="match status" value="1"/>
</dbReference>
<feature type="compositionally biased region" description="Low complexity" evidence="8">
    <location>
        <begin position="220"/>
        <end position="230"/>
    </location>
</feature>
<evidence type="ECO:0000256" key="7">
    <source>
        <dbReference type="ARBA" id="ARBA00023242"/>
    </source>
</evidence>
<feature type="compositionally biased region" description="Basic and acidic residues" evidence="8">
    <location>
        <begin position="92"/>
        <end position="108"/>
    </location>
</feature>
<comment type="similarity">
    <text evidence="4">Belongs to the RTC4 family.</text>
</comment>
<evidence type="ECO:0000256" key="1">
    <source>
        <dbReference type="ARBA" id="ARBA00002738"/>
    </source>
</evidence>
<evidence type="ECO:0000256" key="2">
    <source>
        <dbReference type="ARBA" id="ARBA00004123"/>
    </source>
</evidence>
<feature type="domain" description="Restriction of telomere capping protein 4 C-terminal" evidence="9">
    <location>
        <begin position="336"/>
        <end position="458"/>
    </location>
</feature>
<feature type="compositionally biased region" description="Basic residues" evidence="8">
    <location>
        <begin position="145"/>
        <end position="156"/>
    </location>
</feature>
<evidence type="ECO:0000256" key="8">
    <source>
        <dbReference type="SAM" id="MobiDB-lite"/>
    </source>
</evidence>
<evidence type="ECO:0000256" key="6">
    <source>
        <dbReference type="ARBA" id="ARBA00022490"/>
    </source>
</evidence>
<comment type="function">
    <text evidence="1">May be involved in a process influencing telomere capping.</text>
</comment>
<comment type="caution">
    <text evidence="10">The sequence shown here is derived from an EMBL/GenBank/DDBJ whole genome shotgun (WGS) entry which is preliminary data.</text>
</comment>
<organism evidence="10 11">
    <name type="scientific">Aspergillus cavernicola</name>
    <dbReference type="NCBI Taxonomy" id="176166"/>
    <lineage>
        <taxon>Eukaryota</taxon>
        <taxon>Fungi</taxon>
        <taxon>Dikarya</taxon>
        <taxon>Ascomycota</taxon>
        <taxon>Pezizomycotina</taxon>
        <taxon>Eurotiomycetes</taxon>
        <taxon>Eurotiomycetidae</taxon>
        <taxon>Eurotiales</taxon>
        <taxon>Aspergillaceae</taxon>
        <taxon>Aspergillus</taxon>
        <taxon>Aspergillus subgen. Nidulantes</taxon>
    </lineage>
</organism>
<feature type="compositionally biased region" description="Basic and acidic residues" evidence="8">
    <location>
        <begin position="202"/>
        <end position="216"/>
    </location>
</feature>
<dbReference type="EMBL" id="JBFXLS010000028">
    <property type="protein sequence ID" value="KAL2826801.1"/>
    <property type="molecule type" value="Genomic_DNA"/>
</dbReference>